<dbReference type="EMBL" id="AP018738">
    <property type="protein sequence ID" value="BBE51958.1"/>
    <property type="molecule type" value="Genomic_DNA"/>
</dbReference>
<protein>
    <submittedName>
        <fullName evidence="1">Uncharacterized protein</fullName>
    </submittedName>
</protein>
<sequence>MEGELVSFVTDYLTKNPSHKWHGVLIGDCGLLRQCLLESSGKRALCVYDTAEKHNPAHGEIHKSQYVIEEADQSELRATLFEIFNNGANTKPSEYRDGMVLNRVSQ</sequence>
<accession>A0A2Z6GEH3</accession>
<gene>
    <name evidence="1" type="ORF">OYT1_ch2445</name>
</gene>
<organism evidence="1 2">
    <name type="scientific">Ferriphaselus amnicola</name>
    <dbReference type="NCBI Taxonomy" id="1188319"/>
    <lineage>
        <taxon>Bacteria</taxon>
        <taxon>Pseudomonadati</taxon>
        <taxon>Pseudomonadota</taxon>
        <taxon>Betaproteobacteria</taxon>
        <taxon>Nitrosomonadales</taxon>
        <taxon>Gallionellaceae</taxon>
        <taxon>Ferriphaselus</taxon>
    </lineage>
</organism>
<dbReference type="OrthoDB" id="9182125at2"/>
<reference evidence="1 2" key="1">
    <citation type="submission" date="2018-06" db="EMBL/GenBank/DDBJ databases">
        <title>OYT1 Genome Sequencing.</title>
        <authorList>
            <person name="Kato S."/>
            <person name="Itoh T."/>
            <person name="Ohkuma M."/>
        </authorList>
    </citation>
    <scope>NUCLEOTIDE SEQUENCE [LARGE SCALE GENOMIC DNA]</scope>
    <source>
        <strain evidence="1 2">OYT1</strain>
    </source>
</reference>
<dbReference type="RefSeq" id="WP_062626608.1">
    <property type="nucleotide sequence ID" value="NZ_AP018738.1"/>
</dbReference>
<dbReference type="KEGG" id="fam:OYT1_ch2445"/>
<keyword evidence="2" id="KW-1185">Reference proteome</keyword>
<dbReference type="AlphaFoldDB" id="A0A2Z6GEH3"/>
<dbReference type="STRING" id="1188319.OYT1_01421"/>
<proteinExistence type="predicted"/>
<name>A0A2Z6GEH3_9PROT</name>
<dbReference type="Proteomes" id="UP000033070">
    <property type="component" value="Chromosome"/>
</dbReference>
<evidence type="ECO:0000313" key="2">
    <source>
        <dbReference type="Proteomes" id="UP000033070"/>
    </source>
</evidence>
<evidence type="ECO:0000313" key="1">
    <source>
        <dbReference type="EMBL" id="BBE51958.1"/>
    </source>
</evidence>